<dbReference type="PANTHER" id="PTHR36102:SF1">
    <property type="entry name" value="YDR124W-LIKE HELICAL BUNDLE DOMAIN-CONTAINING PROTEIN"/>
    <property type="match status" value="1"/>
</dbReference>
<organism evidence="3 4">
    <name type="scientific">Byssothecium circinans</name>
    <dbReference type="NCBI Taxonomy" id="147558"/>
    <lineage>
        <taxon>Eukaryota</taxon>
        <taxon>Fungi</taxon>
        <taxon>Dikarya</taxon>
        <taxon>Ascomycota</taxon>
        <taxon>Pezizomycotina</taxon>
        <taxon>Dothideomycetes</taxon>
        <taxon>Pleosporomycetidae</taxon>
        <taxon>Pleosporales</taxon>
        <taxon>Massarineae</taxon>
        <taxon>Massarinaceae</taxon>
        <taxon>Byssothecium</taxon>
    </lineage>
</organism>
<dbReference type="AlphaFoldDB" id="A0A6A5U8C5"/>
<proteinExistence type="predicted"/>
<feature type="compositionally biased region" description="Basic and acidic residues" evidence="1">
    <location>
        <begin position="447"/>
        <end position="463"/>
    </location>
</feature>
<evidence type="ECO:0000313" key="3">
    <source>
        <dbReference type="EMBL" id="KAF1957367.1"/>
    </source>
</evidence>
<evidence type="ECO:0000256" key="1">
    <source>
        <dbReference type="SAM" id="MobiDB-lite"/>
    </source>
</evidence>
<feature type="region of interest" description="Disordered" evidence="1">
    <location>
        <begin position="441"/>
        <end position="541"/>
    </location>
</feature>
<dbReference type="PANTHER" id="PTHR36102">
    <property type="entry name" value="CHROMOSOME 10, WHOLE GENOME SHOTGUN SEQUENCE"/>
    <property type="match status" value="1"/>
</dbReference>
<feature type="domain" description="Subtelomeric hrmA-associated cluster protein AFUB-079030/YDR124W-like helical bundle" evidence="2">
    <location>
        <begin position="273"/>
        <end position="382"/>
    </location>
</feature>
<feature type="region of interest" description="Disordered" evidence="1">
    <location>
        <begin position="61"/>
        <end position="171"/>
    </location>
</feature>
<sequence>MGSMLRCTSYAASLARPCWDEPDLGLCATYSRFTPAIGSLGAKVLLLAVLRSQAFIPKTTQFSSSPLRSERPRQSKSADDRPPFVPGYRLQPAADAMAKVKREDARAMPKAGRCPTDAQKKRQAADWRDSDPFSLVQDTDYVSPKRARQRPAEEDEAPLKSSIGYNPSGATGYTLKVNGKETPIYKCAISGFEHLFTTELQQAQPTADLQPKRTPGIRPPDLRNSQLPRPREKKTSATPRGVKRSRVLPRADDGDDEDDQPVSRRSRPKTLYINDIDALKAFYHTRLKELTMKPLRQIATAWVRELSPKRQTNYGRYHGFTPATAPEGEKSAPWWPRDIPYLEPAHLKLQYLIPLTIDIMLVHRKIDAEHGKRGKAWIKTLRKRAINSVDDTSNDNFSSSADPTFNRAMKERALTKILPSLFDIAEAHEDYVVQYELFEGSGNEDPGEGKEVSWEPVPRPDRSLRKKARLAPSATPAHQPELTHDSEASGDETEADESMANSTFSSFQSWSNEEDAKSTRAPSPDPAHYRTPRTTSTIPHAAFSQNMSRLRLSDGSDAKSTVDDDEAVQYFGMKYRPTGAFQPVDMMPFPNPASYHPDLGGSMFPQPQQLQPHPIQPFPSAVYPAYITASFLSSYAGSDSFTA</sequence>
<feature type="compositionally biased region" description="Polar residues" evidence="1">
    <location>
        <begin position="499"/>
        <end position="511"/>
    </location>
</feature>
<dbReference type="InterPro" id="IPR047092">
    <property type="entry name" value="AFUB_07903/YDR124W-like_hel"/>
</dbReference>
<evidence type="ECO:0000259" key="2">
    <source>
        <dbReference type="Pfam" id="PF11001"/>
    </source>
</evidence>
<name>A0A6A5U8C5_9PLEO</name>
<gene>
    <name evidence="3" type="ORF">CC80DRAFT_560571</name>
</gene>
<feature type="compositionally biased region" description="Basic and acidic residues" evidence="1">
    <location>
        <begin position="98"/>
        <end position="107"/>
    </location>
</feature>
<keyword evidence="4" id="KW-1185">Reference proteome</keyword>
<dbReference type="EMBL" id="ML976989">
    <property type="protein sequence ID" value="KAF1957367.1"/>
    <property type="molecule type" value="Genomic_DNA"/>
</dbReference>
<dbReference type="Proteomes" id="UP000800035">
    <property type="component" value="Unassembled WGS sequence"/>
</dbReference>
<reference evidence="3" key="1">
    <citation type="journal article" date="2020" name="Stud. Mycol.">
        <title>101 Dothideomycetes genomes: a test case for predicting lifestyles and emergence of pathogens.</title>
        <authorList>
            <person name="Haridas S."/>
            <person name="Albert R."/>
            <person name="Binder M."/>
            <person name="Bloem J."/>
            <person name="Labutti K."/>
            <person name="Salamov A."/>
            <person name="Andreopoulos B."/>
            <person name="Baker S."/>
            <person name="Barry K."/>
            <person name="Bills G."/>
            <person name="Bluhm B."/>
            <person name="Cannon C."/>
            <person name="Castanera R."/>
            <person name="Culley D."/>
            <person name="Daum C."/>
            <person name="Ezra D."/>
            <person name="Gonzalez J."/>
            <person name="Henrissat B."/>
            <person name="Kuo A."/>
            <person name="Liang C."/>
            <person name="Lipzen A."/>
            <person name="Lutzoni F."/>
            <person name="Magnuson J."/>
            <person name="Mondo S."/>
            <person name="Nolan M."/>
            <person name="Ohm R."/>
            <person name="Pangilinan J."/>
            <person name="Park H.-J."/>
            <person name="Ramirez L."/>
            <person name="Alfaro M."/>
            <person name="Sun H."/>
            <person name="Tritt A."/>
            <person name="Yoshinaga Y."/>
            <person name="Zwiers L.-H."/>
            <person name="Turgeon B."/>
            <person name="Goodwin S."/>
            <person name="Spatafora J."/>
            <person name="Crous P."/>
            <person name="Grigoriev I."/>
        </authorList>
    </citation>
    <scope>NUCLEOTIDE SEQUENCE</scope>
    <source>
        <strain evidence="3">CBS 675.92</strain>
    </source>
</reference>
<feature type="compositionally biased region" description="Basic and acidic residues" evidence="1">
    <location>
        <begin position="118"/>
        <end position="131"/>
    </location>
</feature>
<dbReference type="InterPro" id="IPR021264">
    <property type="entry name" value="AFUB_079030/YDR124W-like"/>
</dbReference>
<evidence type="ECO:0000313" key="4">
    <source>
        <dbReference type="Proteomes" id="UP000800035"/>
    </source>
</evidence>
<dbReference type="OrthoDB" id="5338458at2759"/>
<feature type="compositionally biased region" description="Polar residues" evidence="1">
    <location>
        <begin position="532"/>
        <end position="541"/>
    </location>
</feature>
<dbReference type="Pfam" id="PF11001">
    <property type="entry name" value="AFUB_07903_YDR124W_hel"/>
    <property type="match status" value="1"/>
</dbReference>
<protein>
    <recommendedName>
        <fullName evidence="2">Subtelomeric hrmA-associated cluster protein AFUB-079030/YDR124W-like helical bundle domain-containing protein</fullName>
    </recommendedName>
</protein>
<accession>A0A6A5U8C5</accession>
<feature type="region of interest" description="Disordered" evidence="1">
    <location>
        <begin position="203"/>
        <end position="268"/>
    </location>
</feature>
<feature type="compositionally biased region" description="Acidic residues" evidence="1">
    <location>
        <begin position="488"/>
        <end position="497"/>
    </location>
</feature>
<feature type="compositionally biased region" description="Basic and acidic residues" evidence="1">
    <location>
        <begin position="68"/>
        <end position="82"/>
    </location>
</feature>